<dbReference type="RefSeq" id="WP_221861773.1">
    <property type="nucleotide sequence ID" value="NZ_JAIKTU010000011.1"/>
</dbReference>
<evidence type="ECO:0008006" key="3">
    <source>
        <dbReference type="Google" id="ProtNLM"/>
    </source>
</evidence>
<protein>
    <recommendedName>
        <fullName evidence="3">DUF1653 domain-containing protein</fullName>
    </recommendedName>
</protein>
<proteinExistence type="predicted"/>
<reference evidence="1 2" key="1">
    <citation type="journal article" date="2021" name="Cell Host Microbe">
        <title>in vivo commensal control of Clostridioides difficile virulence.</title>
        <authorList>
            <person name="Girinathan B.P."/>
            <person name="Dibenedetto N."/>
            <person name="Worley J.N."/>
            <person name="Peltier J."/>
            <person name="Arrieta-Ortiz M.L."/>
            <person name="Rupa Christinal Immanuel S."/>
            <person name="Lavin R."/>
            <person name="Delaney M.L."/>
            <person name="Cummins C."/>
            <person name="Hoffmann M."/>
            <person name="Luo Y."/>
            <person name="Gonzalez-Escalona N."/>
            <person name="Allard M."/>
            <person name="Onderdonk A.B."/>
            <person name="Gerber G.K."/>
            <person name="Sonenshein A.L."/>
            <person name="Baliga N."/>
            <person name="Dupuy B."/>
            <person name="Bry L."/>
        </authorList>
    </citation>
    <scope>NUCLEOTIDE SEQUENCE [LARGE SCALE GENOMIC DNA]</scope>
    <source>
        <strain evidence="1 2">DSM 599</strain>
    </source>
</reference>
<gene>
    <name evidence="1" type="ORF">K5V21_13870</name>
</gene>
<sequence length="81" mass="9671">MKLKEGQDVKLVHRDYHYRAKEYYGKVNKIYKRYILLDLNNYKTCVLLADIIDPVQNILKIKKKKKWINVTKEMLEAGVVS</sequence>
<evidence type="ECO:0000313" key="1">
    <source>
        <dbReference type="EMBL" id="MBY0756531.1"/>
    </source>
</evidence>
<keyword evidence="2" id="KW-1185">Reference proteome</keyword>
<name>A0ABS7L0D9_CLOSR</name>
<dbReference type="Proteomes" id="UP001299068">
    <property type="component" value="Unassembled WGS sequence"/>
</dbReference>
<dbReference type="EMBL" id="JAIKTU010000011">
    <property type="protein sequence ID" value="MBY0756531.1"/>
    <property type="molecule type" value="Genomic_DNA"/>
</dbReference>
<organism evidence="1 2">
    <name type="scientific">Clostridium sardiniense</name>
    <name type="common">Clostridium absonum</name>
    <dbReference type="NCBI Taxonomy" id="29369"/>
    <lineage>
        <taxon>Bacteria</taxon>
        <taxon>Bacillati</taxon>
        <taxon>Bacillota</taxon>
        <taxon>Clostridia</taxon>
        <taxon>Eubacteriales</taxon>
        <taxon>Clostridiaceae</taxon>
        <taxon>Clostridium</taxon>
    </lineage>
</organism>
<accession>A0ABS7L0D9</accession>
<evidence type="ECO:0000313" key="2">
    <source>
        <dbReference type="Proteomes" id="UP001299068"/>
    </source>
</evidence>
<comment type="caution">
    <text evidence="1">The sequence shown here is derived from an EMBL/GenBank/DDBJ whole genome shotgun (WGS) entry which is preliminary data.</text>
</comment>